<evidence type="ECO:0000313" key="4">
    <source>
        <dbReference type="Proteomes" id="UP000639004"/>
    </source>
</evidence>
<feature type="compositionally biased region" description="Polar residues" evidence="1">
    <location>
        <begin position="48"/>
        <end position="61"/>
    </location>
</feature>
<dbReference type="RefSeq" id="WP_198642386.1">
    <property type="nucleotide sequence ID" value="NZ_JAEHSL010000014.1"/>
</dbReference>
<dbReference type="PROSITE" id="PS51257">
    <property type="entry name" value="PROKAR_LIPOPROTEIN"/>
    <property type="match status" value="1"/>
</dbReference>
<evidence type="ECO:0000313" key="3">
    <source>
        <dbReference type="EMBL" id="MBI6182038.1"/>
    </source>
</evidence>
<comment type="caution">
    <text evidence="3">The sequence shown here is derived from an EMBL/GenBank/DDBJ whole genome shotgun (WGS) entry which is preliminary data.</text>
</comment>
<dbReference type="Proteomes" id="UP000639004">
    <property type="component" value="Unassembled WGS sequence"/>
</dbReference>
<keyword evidence="4" id="KW-1185">Reference proteome</keyword>
<sequence>MNKYIAILTSSLLVACIAHSSAWAVNSTKQPVETQTDPSVIIKKNQKSDTVQVSPTQTNPEVTAAPEKNKRAHKDQGHSSGTIPAANEQAPSAPSPSAQQKQPAIEAAIKNIQDAQGATARCKDNTYSHSQQHRGACSRHGGVDSWLQQSN</sequence>
<feature type="compositionally biased region" description="Polar residues" evidence="1">
    <location>
        <begin position="26"/>
        <end position="38"/>
    </location>
</feature>
<dbReference type="InterPro" id="IPR022236">
    <property type="entry name" value="DUF3761"/>
</dbReference>
<reference evidence="3 4" key="1">
    <citation type="submission" date="2020-12" db="EMBL/GenBank/DDBJ databases">
        <title>Enhanced detection system for hospital associated transmission using whole genome sequencing surveillance.</title>
        <authorList>
            <person name="Harrison L.H."/>
            <person name="Van Tyne D."/>
            <person name="Marsh J.W."/>
            <person name="Griffith M.P."/>
            <person name="Snyder D.J."/>
            <person name="Cooper V.S."/>
            <person name="Mustapha M."/>
        </authorList>
    </citation>
    <scope>NUCLEOTIDE SEQUENCE [LARGE SCALE GENOMIC DNA]</scope>
    <source>
        <strain evidence="3 4">SER00238</strain>
    </source>
</reference>
<protein>
    <submittedName>
        <fullName evidence="3">DUF3761 domain-containing protein</fullName>
    </submittedName>
</protein>
<feature type="chain" id="PRO_5046501982" evidence="2">
    <location>
        <begin position="25"/>
        <end position="151"/>
    </location>
</feature>
<keyword evidence="2" id="KW-0732">Signal</keyword>
<dbReference type="Pfam" id="PF12587">
    <property type="entry name" value="DUF3761"/>
    <property type="match status" value="1"/>
</dbReference>
<dbReference type="EMBL" id="JAEHSL010000014">
    <property type="protein sequence ID" value="MBI6182038.1"/>
    <property type="molecule type" value="Genomic_DNA"/>
</dbReference>
<gene>
    <name evidence="3" type="ORF">JEQ07_16750</name>
</gene>
<accession>A0ABS0TX55</accession>
<organism evidence="3 4">
    <name type="scientific">Serratia proteamaculans</name>
    <dbReference type="NCBI Taxonomy" id="28151"/>
    <lineage>
        <taxon>Bacteria</taxon>
        <taxon>Pseudomonadati</taxon>
        <taxon>Pseudomonadota</taxon>
        <taxon>Gammaproteobacteria</taxon>
        <taxon>Enterobacterales</taxon>
        <taxon>Yersiniaceae</taxon>
        <taxon>Serratia</taxon>
    </lineage>
</organism>
<feature type="compositionally biased region" description="Low complexity" evidence="1">
    <location>
        <begin position="89"/>
        <end position="104"/>
    </location>
</feature>
<name>A0ABS0TX55_SERPR</name>
<evidence type="ECO:0000256" key="2">
    <source>
        <dbReference type="SAM" id="SignalP"/>
    </source>
</evidence>
<proteinExistence type="predicted"/>
<evidence type="ECO:0000256" key="1">
    <source>
        <dbReference type="SAM" id="MobiDB-lite"/>
    </source>
</evidence>
<feature type="region of interest" description="Disordered" evidence="1">
    <location>
        <begin position="26"/>
        <end position="151"/>
    </location>
</feature>
<feature type="signal peptide" evidence="2">
    <location>
        <begin position="1"/>
        <end position="24"/>
    </location>
</feature>